<evidence type="ECO:0000256" key="1">
    <source>
        <dbReference type="ARBA" id="ARBA00004123"/>
    </source>
</evidence>
<gene>
    <name evidence="11" type="ORF">KP509_27G026400</name>
</gene>
<evidence type="ECO:0000313" key="12">
    <source>
        <dbReference type="Proteomes" id="UP000825935"/>
    </source>
</evidence>
<evidence type="ECO:0000256" key="6">
    <source>
        <dbReference type="PROSITE-ProRule" id="PRU00024"/>
    </source>
</evidence>
<dbReference type="PANTHER" id="PTHR31874:SF1">
    <property type="entry name" value="ZINC FINGER PROTEIN CONSTANS-LIKE 6"/>
    <property type="match status" value="1"/>
</dbReference>
<evidence type="ECO:0000256" key="5">
    <source>
        <dbReference type="ARBA" id="ARBA00023242"/>
    </source>
</evidence>
<feature type="domain" description="CCT" evidence="10">
    <location>
        <begin position="463"/>
        <end position="505"/>
    </location>
</feature>
<comment type="similarity">
    <text evidence="2">Belongs to the CONSTANS family.</text>
</comment>
<accession>A0A8T2RGE4</accession>
<dbReference type="Pfam" id="PF06203">
    <property type="entry name" value="CCT"/>
    <property type="match status" value="1"/>
</dbReference>
<dbReference type="InterPro" id="IPR049808">
    <property type="entry name" value="CONSTANS-like_Bbox1"/>
</dbReference>
<dbReference type="InterPro" id="IPR000315">
    <property type="entry name" value="Znf_B-box"/>
</dbReference>
<dbReference type="OrthoDB" id="153872at2759"/>
<keyword evidence="4" id="KW-0862">Zinc</keyword>
<evidence type="ECO:0000256" key="7">
    <source>
        <dbReference type="PROSITE-ProRule" id="PRU00357"/>
    </source>
</evidence>
<evidence type="ECO:0000313" key="11">
    <source>
        <dbReference type="EMBL" id="KAH7294961.1"/>
    </source>
</evidence>
<protein>
    <submittedName>
        <fullName evidence="11">Uncharacterized protein</fullName>
    </submittedName>
</protein>
<feature type="compositionally biased region" description="Polar residues" evidence="8">
    <location>
        <begin position="75"/>
        <end position="93"/>
    </location>
</feature>
<dbReference type="PROSITE" id="PS50119">
    <property type="entry name" value="ZF_BBOX"/>
    <property type="match status" value="1"/>
</dbReference>
<dbReference type="GO" id="GO:0006355">
    <property type="term" value="P:regulation of DNA-templated transcription"/>
    <property type="evidence" value="ECO:0007669"/>
    <property type="project" value="TreeGrafter"/>
</dbReference>
<evidence type="ECO:0000259" key="10">
    <source>
        <dbReference type="PROSITE" id="PS51017"/>
    </source>
</evidence>
<dbReference type="OMA" id="QHEEVHT"/>
<dbReference type="GO" id="GO:0005634">
    <property type="term" value="C:nucleus"/>
    <property type="evidence" value="ECO:0007669"/>
    <property type="project" value="UniProtKB-SubCell"/>
</dbReference>
<dbReference type="EMBL" id="CM035432">
    <property type="protein sequence ID" value="KAH7294961.1"/>
    <property type="molecule type" value="Genomic_DNA"/>
</dbReference>
<evidence type="ECO:0000256" key="8">
    <source>
        <dbReference type="SAM" id="MobiDB-lite"/>
    </source>
</evidence>
<dbReference type="GO" id="GO:0008270">
    <property type="term" value="F:zinc ion binding"/>
    <property type="evidence" value="ECO:0007669"/>
    <property type="project" value="UniProtKB-KW"/>
</dbReference>
<comment type="caution">
    <text evidence="11">The sequence shown here is derived from an EMBL/GenBank/DDBJ whole genome shotgun (WGS) entry which is preliminary data.</text>
</comment>
<dbReference type="SMART" id="SM00336">
    <property type="entry name" value="BBOX"/>
    <property type="match status" value="1"/>
</dbReference>
<keyword evidence="5 7" id="KW-0539">Nucleus</keyword>
<evidence type="ECO:0000256" key="3">
    <source>
        <dbReference type="ARBA" id="ARBA00022723"/>
    </source>
</evidence>
<dbReference type="CDD" id="cd19821">
    <property type="entry name" value="Bbox1_BBX-like"/>
    <property type="match status" value="1"/>
</dbReference>
<feature type="region of interest" description="Disordered" evidence="8">
    <location>
        <begin position="75"/>
        <end position="104"/>
    </location>
</feature>
<sequence length="514" mass="57575">MVSKDLKTSMVIAGRGARACDMCVKERAKWYCAADEAYLCDNCDGSVHSANAVAKRHERRKLGCNGTIVKIKSLNDQNQKVKPNDDSLATSRRTPSHPLKEETHTWCSTIRKRSRTPRKGPNHSNFTRTPFCEGGSIIPVVKEEKDETSLLLYDLLTADDHFGDFSATSNFDVKAEPFSPSSTLTSKDHIDIKIEEADFCHEVPSYDPLLEDLISSSHEDIMEALMPSSPSLCNVSSSSRASTSVKLEIGSPDDTQFKESKRQKRLTDIDGLPQDQTECSGADGNESLSVNEDSDIDTFDVMDLCSNANFDDIGKGSELTEDLPDIEMWKSAYTFDQGNCSNMFEGNPFKGKGERELALECINMDGLQEGLRSHYECDTTQEPNKSKPLCLRLNYEDVINAWSDKGSLWMDGQRPQVVPDINILDQQGNLEYGMIMMGDSGCNNSVSSQAGQVPPLMMTDNGREARVMRYKEKRRTRLFSKKIRYEVRKLNAERRPRMKGRFVKRTVIAAVTAM</sequence>
<proteinExistence type="inferred from homology"/>
<evidence type="ECO:0000256" key="2">
    <source>
        <dbReference type="ARBA" id="ARBA00010024"/>
    </source>
</evidence>
<dbReference type="Proteomes" id="UP000825935">
    <property type="component" value="Chromosome 27"/>
</dbReference>
<organism evidence="11 12">
    <name type="scientific">Ceratopteris richardii</name>
    <name type="common">Triangle waterfern</name>
    <dbReference type="NCBI Taxonomy" id="49495"/>
    <lineage>
        <taxon>Eukaryota</taxon>
        <taxon>Viridiplantae</taxon>
        <taxon>Streptophyta</taxon>
        <taxon>Embryophyta</taxon>
        <taxon>Tracheophyta</taxon>
        <taxon>Polypodiopsida</taxon>
        <taxon>Polypodiidae</taxon>
        <taxon>Polypodiales</taxon>
        <taxon>Pteridineae</taxon>
        <taxon>Pteridaceae</taxon>
        <taxon>Parkerioideae</taxon>
        <taxon>Ceratopteris</taxon>
    </lineage>
</organism>
<feature type="compositionally biased region" description="Basic and acidic residues" evidence="8">
    <location>
        <begin position="255"/>
        <end position="268"/>
    </location>
</feature>
<evidence type="ECO:0000259" key="9">
    <source>
        <dbReference type="PROSITE" id="PS50119"/>
    </source>
</evidence>
<dbReference type="Pfam" id="PF00643">
    <property type="entry name" value="zf-B_box"/>
    <property type="match status" value="1"/>
</dbReference>
<feature type="region of interest" description="Disordered" evidence="8">
    <location>
        <begin position="243"/>
        <end position="291"/>
    </location>
</feature>
<comment type="subcellular location">
    <subcellularLocation>
        <location evidence="1 7">Nucleus</location>
    </subcellularLocation>
</comment>
<keyword evidence="12" id="KW-1185">Reference proteome</keyword>
<dbReference type="PANTHER" id="PTHR31874">
    <property type="entry name" value="CCT MOTIF FAMILY PROTEIN, EXPRESSED"/>
    <property type="match status" value="1"/>
</dbReference>
<keyword evidence="6" id="KW-0863">Zinc-finger</keyword>
<dbReference type="PROSITE" id="PS51017">
    <property type="entry name" value="CCT"/>
    <property type="match status" value="1"/>
</dbReference>
<reference evidence="11 12" key="1">
    <citation type="submission" date="2021-08" db="EMBL/GenBank/DDBJ databases">
        <title>WGS assembly of Ceratopteris richardii.</title>
        <authorList>
            <person name="Marchant D.B."/>
            <person name="Chen G."/>
            <person name="Jenkins J."/>
            <person name="Shu S."/>
            <person name="Leebens-Mack J."/>
            <person name="Grimwood J."/>
            <person name="Schmutz J."/>
            <person name="Soltis P."/>
            <person name="Soltis D."/>
            <person name="Chen Z.-H."/>
        </authorList>
    </citation>
    <scope>NUCLEOTIDE SEQUENCE [LARGE SCALE GENOMIC DNA]</scope>
    <source>
        <strain evidence="11">Whitten #5841</strain>
        <tissue evidence="11">Leaf</tissue>
    </source>
</reference>
<feature type="domain" description="B box-type" evidence="9">
    <location>
        <begin position="15"/>
        <end position="62"/>
    </location>
</feature>
<name>A0A8T2RGE4_CERRI</name>
<evidence type="ECO:0000256" key="4">
    <source>
        <dbReference type="ARBA" id="ARBA00022833"/>
    </source>
</evidence>
<dbReference type="InterPro" id="IPR052453">
    <property type="entry name" value="CONSTANS-like_ZF"/>
</dbReference>
<dbReference type="InterPro" id="IPR010402">
    <property type="entry name" value="CCT_domain"/>
</dbReference>
<keyword evidence="3" id="KW-0479">Metal-binding</keyword>
<dbReference type="AlphaFoldDB" id="A0A8T2RGE4"/>